<dbReference type="PANTHER" id="PTHR34222:SF100">
    <property type="entry name" value="CCHC-TYPE DOMAIN-CONTAINING PROTEIN"/>
    <property type="match status" value="1"/>
</dbReference>
<dbReference type="Pfam" id="PF00098">
    <property type="entry name" value="zf-CCHC"/>
    <property type="match status" value="2"/>
</dbReference>
<keyword evidence="1" id="KW-0479">Metal-binding</keyword>
<keyword evidence="4" id="KW-1185">Reference proteome</keyword>
<accession>A0A9P0YVG7</accession>
<dbReference type="InterPro" id="IPR036875">
    <property type="entry name" value="Znf_CCHC_sf"/>
</dbReference>
<dbReference type="SMART" id="SM00343">
    <property type="entry name" value="ZnF_C2HC"/>
    <property type="match status" value="2"/>
</dbReference>
<dbReference type="GO" id="GO:0003676">
    <property type="term" value="F:nucleic acid binding"/>
    <property type="evidence" value="ECO:0007669"/>
    <property type="project" value="InterPro"/>
</dbReference>
<dbReference type="Gene3D" id="4.10.60.10">
    <property type="entry name" value="Zinc finger, CCHC-type"/>
    <property type="match status" value="2"/>
</dbReference>
<keyword evidence="1" id="KW-0863">Zinc-finger</keyword>
<proteinExistence type="predicted"/>
<dbReference type="PANTHER" id="PTHR34222">
    <property type="entry name" value="GAG_PRE-INTEGRS DOMAIN-CONTAINING PROTEIN"/>
    <property type="match status" value="1"/>
</dbReference>
<sequence>MNRDPSPSLDVCFGELLREEQRLLTQATFQQDSNPNPVAYVAYGKGKSKDMRKVQCFSCKEYGHIAANCAKKSCNYCKKQGHFIKECPTRPQNRQATAYQAAVNTSSAPVMSSASSSTGGSSVLTPEMVQQMIMSAFSALGLQGSGVGEDTREGA</sequence>
<dbReference type="Proteomes" id="UP001152484">
    <property type="component" value="Unassembled WGS sequence"/>
</dbReference>
<dbReference type="GO" id="GO:0008270">
    <property type="term" value="F:zinc ion binding"/>
    <property type="evidence" value="ECO:0007669"/>
    <property type="project" value="UniProtKB-KW"/>
</dbReference>
<evidence type="ECO:0000313" key="3">
    <source>
        <dbReference type="EMBL" id="CAH9077099.1"/>
    </source>
</evidence>
<dbReference type="PROSITE" id="PS50158">
    <property type="entry name" value="ZF_CCHC"/>
    <property type="match status" value="2"/>
</dbReference>
<protein>
    <recommendedName>
        <fullName evidence="2">CCHC-type domain-containing protein</fullName>
    </recommendedName>
</protein>
<gene>
    <name evidence="3" type="ORF">CEURO_LOCUS6183</name>
</gene>
<evidence type="ECO:0000313" key="4">
    <source>
        <dbReference type="Proteomes" id="UP001152484"/>
    </source>
</evidence>
<organism evidence="3 4">
    <name type="scientific">Cuscuta europaea</name>
    <name type="common">European dodder</name>
    <dbReference type="NCBI Taxonomy" id="41803"/>
    <lineage>
        <taxon>Eukaryota</taxon>
        <taxon>Viridiplantae</taxon>
        <taxon>Streptophyta</taxon>
        <taxon>Embryophyta</taxon>
        <taxon>Tracheophyta</taxon>
        <taxon>Spermatophyta</taxon>
        <taxon>Magnoliopsida</taxon>
        <taxon>eudicotyledons</taxon>
        <taxon>Gunneridae</taxon>
        <taxon>Pentapetalae</taxon>
        <taxon>asterids</taxon>
        <taxon>lamiids</taxon>
        <taxon>Solanales</taxon>
        <taxon>Convolvulaceae</taxon>
        <taxon>Cuscuteae</taxon>
        <taxon>Cuscuta</taxon>
        <taxon>Cuscuta subgen. Cuscuta</taxon>
    </lineage>
</organism>
<evidence type="ECO:0000256" key="1">
    <source>
        <dbReference type="PROSITE-ProRule" id="PRU00047"/>
    </source>
</evidence>
<dbReference type="AlphaFoldDB" id="A0A9P0YVG7"/>
<dbReference type="InterPro" id="IPR001878">
    <property type="entry name" value="Znf_CCHC"/>
</dbReference>
<name>A0A9P0YVG7_CUSEU</name>
<reference evidence="3" key="1">
    <citation type="submission" date="2022-07" db="EMBL/GenBank/DDBJ databases">
        <authorList>
            <person name="Macas J."/>
            <person name="Novak P."/>
            <person name="Neumann P."/>
        </authorList>
    </citation>
    <scope>NUCLEOTIDE SEQUENCE</scope>
</reference>
<dbReference type="OrthoDB" id="1706811at2759"/>
<dbReference type="EMBL" id="CAMAPE010000010">
    <property type="protein sequence ID" value="CAH9077099.1"/>
    <property type="molecule type" value="Genomic_DNA"/>
</dbReference>
<feature type="domain" description="CCHC-type" evidence="2">
    <location>
        <begin position="74"/>
        <end position="88"/>
    </location>
</feature>
<keyword evidence="1" id="KW-0862">Zinc</keyword>
<evidence type="ECO:0000259" key="2">
    <source>
        <dbReference type="PROSITE" id="PS50158"/>
    </source>
</evidence>
<comment type="caution">
    <text evidence="3">The sequence shown here is derived from an EMBL/GenBank/DDBJ whole genome shotgun (WGS) entry which is preliminary data.</text>
</comment>
<dbReference type="SUPFAM" id="SSF57756">
    <property type="entry name" value="Retrovirus zinc finger-like domains"/>
    <property type="match status" value="1"/>
</dbReference>
<feature type="domain" description="CCHC-type" evidence="2">
    <location>
        <begin position="56"/>
        <end position="69"/>
    </location>
</feature>